<evidence type="ECO:0000313" key="8">
    <source>
        <dbReference type="Proteomes" id="UP000466442"/>
    </source>
</evidence>
<keyword evidence="3" id="KW-0963">Cytoplasm</keyword>
<dbReference type="InterPro" id="IPR026507">
    <property type="entry name" value="PIRC1/2"/>
</dbReference>
<keyword evidence="5" id="KW-0966">Cell projection</keyword>
<keyword evidence="4" id="KW-0206">Cytoskeleton</keyword>
<dbReference type="GO" id="GO:0035082">
    <property type="term" value="P:axoneme assembly"/>
    <property type="evidence" value="ECO:0007669"/>
    <property type="project" value="InterPro"/>
</dbReference>
<proteinExistence type="inferred from homology"/>
<evidence type="ECO:0000256" key="5">
    <source>
        <dbReference type="ARBA" id="ARBA00023273"/>
    </source>
</evidence>
<evidence type="ECO:0000256" key="2">
    <source>
        <dbReference type="ARBA" id="ARBA00004245"/>
    </source>
</evidence>
<sequence>MECQKTSDFYRTGSLPNRFECPQVFQHYGCQQPPRHPQYRTTSMAYGFSPPTIHTVPSAYYPKLNTFTKSRGSGAIKSCSLNI</sequence>
<dbReference type="AlphaFoldDB" id="A0A8S9XRP1"/>
<evidence type="ECO:0000256" key="3">
    <source>
        <dbReference type="ARBA" id="ARBA00022490"/>
    </source>
</evidence>
<comment type="subcellular location">
    <subcellularLocation>
        <location evidence="1">Cell projection</location>
        <location evidence="1">Cilium</location>
    </subcellularLocation>
    <subcellularLocation>
        <location evidence="2">Cytoplasm</location>
        <location evidence="2">Cytoskeleton</location>
    </subcellularLocation>
</comment>
<reference evidence="7" key="1">
    <citation type="journal article" date="2021" name="Mol. Ecol. Resour.">
        <title>Apolygus lucorum genome provides insights into omnivorousness and mesophyll feeding.</title>
        <authorList>
            <person name="Liu Y."/>
            <person name="Liu H."/>
            <person name="Wang H."/>
            <person name="Huang T."/>
            <person name="Liu B."/>
            <person name="Yang B."/>
            <person name="Yin L."/>
            <person name="Li B."/>
            <person name="Zhang Y."/>
            <person name="Zhang S."/>
            <person name="Jiang F."/>
            <person name="Zhang X."/>
            <person name="Ren Y."/>
            <person name="Wang B."/>
            <person name="Wang S."/>
            <person name="Lu Y."/>
            <person name="Wu K."/>
            <person name="Fan W."/>
            <person name="Wang G."/>
        </authorList>
    </citation>
    <scope>NUCLEOTIDE SEQUENCE</scope>
    <source>
        <strain evidence="7">12Hb</strain>
    </source>
</reference>
<evidence type="ECO:0000313" key="7">
    <source>
        <dbReference type="EMBL" id="KAF6210961.1"/>
    </source>
</evidence>
<name>A0A8S9XRP1_APOLU</name>
<evidence type="ECO:0000256" key="6">
    <source>
        <dbReference type="ARBA" id="ARBA00038014"/>
    </source>
</evidence>
<dbReference type="GO" id="GO:0005879">
    <property type="term" value="C:axonemal microtubule"/>
    <property type="evidence" value="ECO:0007669"/>
    <property type="project" value="InterPro"/>
</dbReference>
<gene>
    <name evidence="7" type="ORF">GE061_014074</name>
</gene>
<organism evidence="7 8">
    <name type="scientific">Apolygus lucorum</name>
    <name type="common">Small green plant bug</name>
    <name type="synonym">Lygocoris lucorum</name>
    <dbReference type="NCBI Taxonomy" id="248454"/>
    <lineage>
        <taxon>Eukaryota</taxon>
        <taxon>Metazoa</taxon>
        <taxon>Ecdysozoa</taxon>
        <taxon>Arthropoda</taxon>
        <taxon>Hexapoda</taxon>
        <taxon>Insecta</taxon>
        <taxon>Pterygota</taxon>
        <taxon>Neoptera</taxon>
        <taxon>Paraneoptera</taxon>
        <taxon>Hemiptera</taxon>
        <taxon>Heteroptera</taxon>
        <taxon>Panheteroptera</taxon>
        <taxon>Cimicomorpha</taxon>
        <taxon>Miridae</taxon>
        <taxon>Mirini</taxon>
        <taxon>Apolygus</taxon>
    </lineage>
</organism>
<dbReference type="Pfam" id="PF14892">
    <property type="entry name" value="PIRC1_2"/>
    <property type="match status" value="1"/>
</dbReference>
<evidence type="ECO:0000256" key="4">
    <source>
        <dbReference type="ARBA" id="ARBA00023212"/>
    </source>
</evidence>
<keyword evidence="8" id="KW-1185">Reference proteome</keyword>
<dbReference type="OrthoDB" id="546383at2759"/>
<dbReference type="PANTHER" id="PTHR20899:SF1">
    <property type="entry name" value="PIERCER OF MICROTUBULE WALL 1 PROTEIN"/>
    <property type="match status" value="1"/>
</dbReference>
<dbReference type="Proteomes" id="UP000466442">
    <property type="component" value="Linkage Group LG5"/>
</dbReference>
<comment type="similarity">
    <text evidence="6">Belongs to the PIERCE1 family.</text>
</comment>
<dbReference type="EMBL" id="WIXP02000005">
    <property type="protein sequence ID" value="KAF6210961.1"/>
    <property type="molecule type" value="Genomic_DNA"/>
</dbReference>
<accession>A0A8S9XRP1</accession>
<comment type="caution">
    <text evidence="7">The sequence shown here is derived from an EMBL/GenBank/DDBJ whole genome shotgun (WGS) entry which is preliminary data.</text>
</comment>
<dbReference type="PANTHER" id="PTHR20899">
    <property type="entry name" value="PIERCE HOMOLOG"/>
    <property type="match status" value="1"/>
</dbReference>
<evidence type="ECO:0000256" key="1">
    <source>
        <dbReference type="ARBA" id="ARBA00004138"/>
    </source>
</evidence>
<protein>
    <submittedName>
        <fullName evidence="7">Uncharacterized protein</fullName>
    </submittedName>
</protein>